<organism evidence="5 6">
    <name type="scientific">Arcanobacterium bovis</name>
    <dbReference type="NCBI Taxonomy" id="2529275"/>
    <lineage>
        <taxon>Bacteria</taxon>
        <taxon>Bacillati</taxon>
        <taxon>Actinomycetota</taxon>
        <taxon>Actinomycetes</taxon>
        <taxon>Actinomycetales</taxon>
        <taxon>Actinomycetaceae</taxon>
        <taxon>Arcanobacterium</taxon>
    </lineage>
</organism>
<dbReference type="OrthoDB" id="3242798at2"/>
<dbReference type="InterPro" id="IPR037171">
    <property type="entry name" value="NagB/RpiA_transferase-like"/>
</dbReference>
<keyword evidence="6" id="KW-1185">Reference proteome</keyword>
<feature type="binding site" evidence="4">
    <location>
        <position position="69"/>
    </location>
    <ligand>
        <name>substrate</name>
    </ligand>
</feature>
<feature type="binding site" evidence="4">
    <location>
        <position position="64"/>
    </location>
    <ligand>
        <name>substrate</name>
    </ligand>
</feature>
<sequence>MPNLALDLPNVSSLEDEEAKDLLRSYVREHRQQRSDQARAHLAELWKDTVLEFIGDRKIVAGFVSTHFEPPTLELCKVIADAGKTLLLPKLGPGLTRAWGYFKGVDDLVQMAPGRPPEPSGPAFDNEILLDVDVIVLPALLMSYAGERLGQGGGWYDRALKEKGEQTLVGAMVFPEELVHSHIPQTEFDVPIPYVLRPAEIVETTAAQQ</sequence>
<dbReference type="Gene3D" id="3.40.50.10420">
    <property type="entry name" value="NagB/RpiA/CoA transferase-like"/>
    <property type="match status" value="1"/>
</dbReference>
<dbReference type="EMBL" id="SJDT01000001">
    <property type="protein sequence ID" value="TBW23799.1"/>
    <property type="molecule type" value="Genomic_DNA"/>
</dbReference>
<evidence type="ECO:0000256" key="1">
    <source>
        <dbReference type="ARBA" id="ARBA00010638"/>
    </source>
</evidence>
<dbReference type="Pfam" id="PF01812">
    <property type="entry name" value="5-FTHF_cyc-lig"/>
    <property type="match status" value="1"/>
</dbReference>
<comment type="caution">
    <text evidence="5">The sequence shown here is derived from an EMBL/GenBank/DDBJ whole genome shotgun (WGS) entry which is preliminary data.</text>
</comment>
<dbReference type="Proteomes" id="UP000293036">
    <property type="component" value="Unassembled WGS sequence"/>
</dbReference>
<gene>
    <name evidence="5" type="ORF">EZJ44_01295</name>
</gene>
<dbReference type="GO" id="GO:0030272">
    <property type="term" value="F:5-formyltetrahydrofolate cyclo-ligase activity"/>
    <property type="evidence" value="ECO:0007669"/>
    <property type="project" value="TreeGrafter"/>
</dbReference>
<evidence type="ECO:0000256" key="4">
    <source>
        <dbReference type="PIRSR" id="PIRSR006806-1"/>
    </source>
</evidence>
<dbReference type="GO" id="GO:0005524">
    <property type="term" value="F:ATP binding"/>
    <property type="evidence" value="ECO:0007669"/>
    <property type="project" value="UniProtKB-KW"/>
</dbReference>
<dbReference type="InterPro" id="IPR024185">
    <property type="entry name" value="FTHF_cligase-like_sf"/>
</dbReference>
<dbReference type="PANTHER" id="PTHR23407">
    <property type="entry name" value="ATPASE INHIBITOR/5-FORMYLTETRAHYDROFOLATE CYCLO-LIGASE"/>
    <property type="match status" value="1"/>
</dbReference>
<dbReference type="GO" id="GO:0009396">
    <property type="term" value="P:folic acid-containing compound biosynthetic process"/>
    <property type="evidence" value="ECO:0007669"/>
    <property type="project" value="TreeGrafter"/>
</dbReference>
<evidence type="ECO:0000313" key="5">
    <source>
        <dbReference type="EMBL" id="TBW23799.1"/>
    </source>
</evidence>
<evidence type="ECO:0000256" key="3">
    <source>
        <dbReference type="ARBA" id="ARBA00022840"/>
    </source>
</evidence>
<dbReference type="InterPro" id="IPR002698">
    <property type="entry name" value="FTHF_cligase"/>
</dbReference>
<reference evidence="5 6" key="1">
    <citation type="submission" date="2019-02" db="EMBL/GenBank/DDBJ databases">
        <title>Arcanobacterium bovis sp. nov., isolated from the milk of a cow with mastitis.</title>
        <authorList>
            <person name="Sammra O."/>
            <person name="Foster G."/>
            <person name="Hassan A."/>
            <person name="Alssahen M."/>
            <person name="Laemmler C."/>
            <person name="Borowiak M."/>
            <person name="Malorny B."/>
            <person name="Abdulmawjood A."/>
        </authorList>
    </citation>
    <scope>NUCLEOTIDE SEQUENCE [LARGE SCALE GENOMIC DNA]</scope>
    <source>
        <strain evidence="5 6">C605018/01/1</strain>
    </source>
</reference>
<keyword evidence="5" id="KW-0436">Ligase</keyword>
<dbReference type="GO" id="GO:0035999">
    <property type="term" value="P:tetrahydrofolate interconversion"/>
    <property type="evidence" value="ECO:0007669"/>
    <property type="project" value="TreeGrafter"/>
</dbReference>
<evidence type="ECO:0000256" key="2">
    <source>
        <dbReference type="ARBA" id="ARBA00022741"/>
    </source>
</evidence>
<feature type="binding site" evidence="4">
    <location>
        <begin position="20"/>
        <end position="24"/>
    </location>
    <ligand>
        <name>ATP</name>
        <dbReference type="ChEBI" id="CHEBI:30616"/>
    </ligand>
</feature>
<dbReference type="PIRSF" id="PIRSF006806">
    <property type="entry name" value="FTHF_cligase"/>
    <property type="match status" value="1"/>
</dbReference>
<accession>A0A4Q9V2C3</accession>
<dbReference type="RefSeq" id="WP_131279342.1">
    <property type="nucleotide sequence ID" value="NZ_JBHSLR010000009.1"/>
</dbReference>
<name>A0A4Q9V2C3_9ACTO</name>
<proteinExistence type="inferred from homology"/>
<feature type="binding site" evidence="4">
    <location>
        <begin position="148"/>
        <end position="156"/>
    </location>
    <ligand>
        <name>ATP</name>
        <dbReference type="ChEBI" id="CHEBI:30616"/>
    </ligand>
</feature>
<dbReference type="SUPFAM" id="SSF100950">
    <property type="entry name" value="NagB/RpiA/CoA transferase-like"/>
    <property type="match status" value="1"/>
</dbReference>
<dbReference type="PANTHER" id="PTHR23407:SF1">
    <property type="entry name" value="5-FORMYLTETRAHYDROFOLATE CYCLO-LIGASE"/>
    <property type="match status" value="1"/>
</dbReference>
<keyword evidence="2 4" id="KW-0547">Nucleotide-binding</keyword>
<dbReference type="AlphaFoldDB" id="A0A4Q9V2C3"/>
<evidence type="ECO:0000313" key="6">
    <source>
        <dbReference type="Proteomes" id="UP000293036"/>
    </source>
</evidence>
<comment type="similarity">
    <text evidence="1">Belongs to the 5-formyltetrahydrofolate cyclo-ligase family.</text>
</comment>
<keyword evidence="3 4" id="KW-0067">ATP-binding</keyword>
<protein>
    <submittedName>
        <fullName evidence="5">5-formyltetrahydrofolate cyclo-ligase</fullName>
    </submittedName>
</protein>